<protein>
    <submittedName>
        <fullName evidence="4">RF-1 domain-containing protein</fullName>
    </submittedName>
</protein>
<feature type="region of interest" description="Disordered" evidence="2">
    <location>
        <begin position="1"/>
        <end position="37"/>
    </location>
</feature>
<dbReference type="NCBIfam" id="NF006718">
    <property type="entry name" value="PRK09256.1"/>
    <property type="match status" value="1"/>
</dbReference>
<gene>
    <name evidence="4" type="ORF">SAMN05421810_103317</name>
</gene>
<dbReference type="PANTHER" id="PTHR47814:SF1">
    <property type="entry name" value="PEPTIDYL-TRNA HYDROLASE ARFB"/>
    <property type="match status" value="1"/>
</dbReference>
<evidence type="ECO:0000313" key="5">
    <source>
        <dbReference type="Proteomes" id="UP000198727"/>
    </source>
</evidence>
<dbReference type="InterPro" id="IPR000352">
    <property type="entry name" value="Pep_chain_release_fac_I"/>
</dbReference>
<comment type="similarity">
    <text evidence="1">Belongs to the prokaryotic/mitochondrial release factor family.</text>
</comment>
<evidence type="ECO:0000259" key="3">
    <source>
        <dbReference type="Pfam" id="PF00472"/>
    </source>
</evidence>
<keyword evidence="5" id="KW-1185">Reference proteome</keyword>
<dbReference type="Gene3D" id="3.30.160.20">
    <property type="match status" value="1"/>
</dbReference>
<organism evidence="4 5">
    <name type="scientific">Amycolatopsis arida</name>
    <dbReference type="NCBI Taxonomy" id="587909"/>
    <lineage>
        <taxon>Bacteria</taxon>
        <taxon>Bacillati</taxon>
        <taxon>Actinomycetota</taxon>
        <taxon>Actinomycetes</taxon>
        <taxon>Pseudonocardiales</taxon>
        <taxon>Pseudonocardiaceae</taxon>
        <taxon>Amycolatopsis</taxon>
    </lineage>
</organism>
<dbReference type="GO" id="GO:0043022">
    <property type="term" value="F:ribosome binding"/>
    <property type="evidence" value="ECO:0007669"/>
    <property type="project" value="TreeGrafter"/>
</dbReference>
<accession>A0A1I5SZK3</accession>
<dbReference type="SUPFAM" id="SSF75620">
    <property type="entry name" value="Release factor"/>
    <property type="match status" value="1"/>
</dbReference>
<feature type="compositionally biased region" description="Basic and acidic residues" evidence="2">
    <location>
        <begin position="7"/>
        <end position="22"/>
    </location>
</feature>
<dbReference type="GO" id="GO:0004045">
    <property type="term" value="F:peptidyl-tRNA hydrolase activity"/>
    <property type="evidence" value="ECO:0007669"/>
    <property type="project" value="TreeGrafter"/>
</dbReference>
<reference evidence="5" key="1">
    <citation type="submission" date="2016-10" db="EMBL/GenBank/DDBJ databases">
        <authorList>
            <person name="Varghese N."/>
            <person name="Submissions S."/>
        </authorList>
    </citation>
    <scope>NUCLEOTIDE SEQUENCE [LARGE SCALE GENOMIC DNA]</scope>
    <source>
        <strain evidence="5">CGMCC 4.5579</strain>
    </source>
</reference>
<evidence type="ECO:0000256" key="2">
    <source>
        <dbReference type="SAM" id="MobiDB-lite"/>
    </source>
</evidence>
<dbReference type="InterPro" id="IPR045853">
    <property type="entry name" value="Pep_chain_release_fac_I_sf"/>
</dbReference>
<dbReference type="Proteomes" id="UP000198727">
    <property type="component" value="Unassembled WGS sequence"/>
</dbReference>
<name>A0A1I5SZK3_9PSEU</name>
<feature type="domain" description="Prokaryotic-type class I peptide chain release factors" evidence="3">
    <location>
        <begin position="80"/>
        <end position="205"/>
    </location>
</feature>
<evidence type="ECO:0000256" key="1">
    <source>
        <dbReference type="ARBA" id="ARBA00010835"/>
    </source>
</evidence>
<feature type="compositionally biased region" description="Basic residues" evidence="2">
    <location>
        <begin position="193"/>
        <end position="210"/>
    </location>
</feature>
<dbReference type="Pfam" id="PF00472">
    <property type="entry name" value="RF-1"/>
    <property type="match status" value="1"/>
</dbReference>
<dbReference type="AlphaFoldDB" id="A0A1I5SZK3"/>
<proteinExistence type="inferred from homology"/>
<dbReference type="PANTHER" id="PTHR47814">
    <property type="entry name" value="PEPTIDYL-TRNA HYDROLASE ARFB"/>
    <property type="match status" value="1"/>
</dbReference>
<feature type="region of interest" description="Disordered" evidence="2">
    <location>
        <begin position="167"/>
        <end position="210"/>
    </location>
</feature>
<dbReference type="EMBL" id="FOWW01000003">
    <property type="protein sequence ID" value="SFP75646.1"/>
    <property type="molecule type" value="Genomic_DNA"/>
</dbReference>
<evidence type="ECO:0000313" key="4">
    <source>
        <dbReference type="EMBL" id="SFP75646.1"/>
    </source>
</evidence>
<dbReference type="GO" id="GO:0003747">
    <property type="term" value="F:translation release factor activity"/>
    <property type="evidence" value="ECO:0007669"/>
    <property type="project" value="InterPro"/>
</dbReference>
<sequence>MIGGDQRYARPGRELDVERVDQAKVGPSRPGAGHQLDDGCRVSGMATSHPHMTHTTRFRCCRDRRGQWGLMDGVRVSSRVVIPAGELRERFSRSSGPGGQGVNTTDSRVELSFDVAGSPSLPEELRERVLRRLSGRLVDGVLTVVASEHRAQLANREAARERLAAVLRTAMAPPPPKRRPTKPSRGAKERRLAAKKHRSEVKRARRRLED</sequence>
<dbReference type="STRING" id="587909.SAMN05421810_103317"/>
<dbReference type="GO" id="GO:0072344">
    <property type="term" value="P:rescue of stalled ribosome"/>
    <property type="evidence" value="ECO:0007669"/>
    <property type="project" value="TreeGrafter"/>
</dbReference>